<gene>
    <name evidence="2" type="ORF">CTAM01_00104</name>
</gene>
<dbReference type="GeneID" id="85400396"/>
<keyword evidence="1" id="KW-0812">Transmembrane</keyword>
<evidence type="ECO:0000256" key="1">
    <source>
        <dbReference type="SAM" id="Phobius"/>
    </source>
</evidence>
<reference evidence="2 3" key="1">
    <citation type="submission" date="2016-10" db="EMBL/GenBank/DDBJ databases">
        <title>The genome sequence of Colletotrichum fioriniae PJ7.</title>
        <authorList>
            <person name="Baroncelli R."/>
        </authorList>
    </citation>
    <scope>NUCLEOTIDE SEQUENCE [LARGE SCALE GENOMIC DNA]</scope>
    <source>
        <strain evidence="2 3">Tom-12</strain>
    </source>
</reference>
<name>A0ABQ9RTL5_9PEZI</name>
<dbReference type="Proteomes" id="UP001227543">
    <property type="component" value="Unassembled WGS sequence"/>
</dbReference>
<keyword evidence="1" id="KW-0472">Membrane</keyword>
<protein>
    <submittedName>
        <fullName evidence="2">Uncharacterized protein</fullName>
    </submittedName>
</protein>
<feature type="transmembrane region" description="Helical" evidence="1">
    <location>
        <begin position="12"/>
        <end position="31"/>
    </location>
</feature>
<comment type="caution">
    <text evidence="2">The sequence shown here is derived from an EMBL/GenBank/DDBJ whole genome shotgun (WGS) entry which is preliminary data.</text>
</comment>
<evidence type="ECO:0000313" key="3">
    <source>
        <dbReference type="Proteomes" id="UP001227543"/>
    </source>
</evidence>
<proteinExistence type="predicted"/>
<keyword evidence="3" id="KW-1185">Reference proteome</keyword>
<organism evidence="2 3">
    <name type="scientific">Colletotrichum tamarilloi</name>
    <dbReference type="NCBI Taxonomy" id="1209934"/>
    <lineage>
        <taxon>Eukaryota</taxon>
        <taxon>Fungi</taxon>
        <taxon>Dikarya</taxon>
        <taxon>Ascomycota</taxon>
        <taxon>Pezizomycotina</taxon>
        <taxon>Sordariomycetes</taxon>
        <taxon>Hypocreomycetidae</taxon>
        <taxon>Glomerellales</taxon>
        <taxon>Glomerellaceae</taxon>
        <taxon>Colletotrichum</taxon>
        <taxon>Colletotrichum acutatum species complex</taxon>
    </lineage>
</organism>
<keyword evidence="1" id="KW-1133">Transmembrane helix</keyword>
<evidence type="ECO:0000313" key="2">
    <source>
        <dbReference type="EMBL" id="KAK1512709.1"/>
    </source>
</evidence>
<sequence length="76" mass="8731">MGSATSLITFSPRAFMALFSPSTCQIWMNYLSVGAFFMRRNDFLSVVVFIFIFFVANQHVYLTNMSIETCGQRDVR</sequence>
<feature type="transmembrane region" description="Helical" evidence="1">
    <location>
        <begin position="43"/>
        <end position="62"/>
    </location>
</feature>
<dbReference type="RefSeq" id="XP_060388784.1">
    <property type="nucleotide sequence ID" value="XM_060516158.1"/>
</dbReference>
<dbReference type="EMBL" id="MLFU01000001">
    <property type="protein sequence ID" value="KAK1512709.1"/>
    <property type="molecule type" value="Genomic_DNA"/>
</dbReference>
<accession>A0ABQ9RTL5</accession>